<feature type="transmembrane region" description="Helical" evidence="8">
    <location>
        <begin position="160"/>
        <end position="180"/>
    </location>
</feature>
<dbReference type="Pfam" id="PF03006">
    <property type="entry name" value="HlyIII"/>
    <property type="match status" value="1"/>
</dbReference>
<evidence type="ECO:0000256" key="6">
    <source>
        <dbReference type="ARBA" id="ARBA00023136"/>
    </source>
</evidence>
<evidence type="ECO:0000256" key="5">
    <source>
        <dbReference type="ARBA" id="ARBA00022989"/>
    </source>
</evidence>
<dbReference type="GO" id="GO:0046872">
    <property type="term" value="F:metal ion binding"/>
    <property type="evidence" value="ECO:0007669"/>
    <property type="project" value="UniProtKB-KW"/>
</dbReference>
<feature type="binding site" evidence="7">
    <location>
        <position position="65"/>
    </location>
    <ligand>
        <name>Zn(2+)</name>
        <dbReference type="ChEBI" id="CHEBI:29105"/>
    </ligand>
</feature>
<evidence type="ECO:0000256" key="7">
    <source>
        <dbReference type="PIRSR" id="PIRSR604254-1"/>
    </source>
</evidence>
<dbReference type="NCBIfam" id="TIGR01065">
    <property type="entry name" value="hlyIII"/>
    <property type="match status" value="1"/>
</dbReference>
<feature type="transmembrane region" description="Helical" evidence="8">
    <location>
        <begin position="41"/>
        <end position="66"/>
    </location>
</feature>
<accession>A0A841GTU6</accession>
<evidence type="ECO:0000256" key="3">
    <source>
        <dbReference type="ARBA" id="ARBA00022475"/>
    </source>
</evidence>
<keyword evidence="7" id="KW-0479">Metal-binding</keyword>
<dbReference type="InterPro" id="IPR005744">
    <property type="entry name" value="Hy-lIII"/>
</dbReference>
<comment type="similarity">
    <text evidence="2">Belongs to the UPF0073 (Hly-III) family.</text>
</comment>
<evidence type="ECO:0000313" key="9">
    <source>
        <dbReference type="EMBL" id="MBB6070069.1"/>
    </source>
</evidence>
<comment type="subcellular location">
    <subcellularLocation>
        <location evidence="1">Cell membrane</location>
        <topology evidence="1">Multi-pass membrane protein</topology>
    </subcellularLocation>
</comment>
<reference evidence="9 10" key="1">
    <citation type="submission" date="2020-08" db="EMBL/GenBank/DDBJ databases">
        <title>Genomic Encyclopedia of Type Strains, Phase IV (KMG-IV): sequencing the most valuable type-strain genomes for metagenomic binning, comparative biology and taxonomic classification.</title>
        <authorList>
            <person name="Goeker M."/>
        </authorList>
    </citation>
    <scope>NUCLEOTIDE SEQUENCE [LARGE SCALE GENOMIC DNA]</scope>
    <source>
        <strain evidence="9 10">DSM 29007</strain>
    </source>
</reference>
<feature type="binding site" evidence="7">
    <location>
        <position position="186"/>
    </location>
    <ligand>
        <name>Zn(2+)</name>
        <dbReference type="ChEBI" id="CHEBI:29105"/>
    </ligand>
</feature>
<name>A0A841GTU6_9BACT</name>
<comment type="caution">
    <text evidence="9">The sequence shown here is derived from an EMBL/GenBank/DDBJ whole genome shotgun (WGS) entry which is preliminary data.</text>
</comment>
<feature type="transmembrane region" description="Helical" evidence="8">
    <location>
        <begin position="106"/>
        <end position="126"/>
    </location>
</feature>
<evidence type="ECO:0000313" key="10">
    <source>
        <dbReference type="Proteomes" id="UP000582837"/>
    </source>
</evidence>
<gene>
    <name evidence="9" type="ORF">HNQ61_001686</name>
</gene>
<feature type="binding site" evidence="7">
    <location>
        <position position="190"/>
    </location>
    <ligand>
        <name>Zn(2+)</name>
        <dbReference type="ChEBI" id="CHEBI:29105"/>
    </ligand>
</feature>
<evidence type="ECO:0000256" key="8">
    <source>
        <dbReference type="SAM" id="Phobius"/>
    </source>
</evidence>
<keyword evidence="6 8" id="KW-0472">Membrane</keyword>
<dbReference type="Proteomes" id="UP000582837">
    <property type="component" value="Unassembled WGS sequence"/>
</dbReference>
<feature type="transmembrane region" description="Helical" evidence="8">
    <location>
        <begin position="12"/>
        <end position="35"/>
    </location>
</feature>
<feature type="transmembrane region" description="Helical" evidence="8">
    <location>
        <begin position="133"/>
        <end position="154"/>
    </location>
</feature>
<protein>
    <submittedName>
        <fullName evidence="9">Hemolysin III</fullName>
    </submittedName>
</protein>
<dbReference type="GO" id="GO:0005886">
    <property type="term" value="C:plasma membrane"/>
    <property type="evidence" value="ECO:0007669"/>
    <property type="project" value="UniProtKB-SubCell"/>
</dbReference>
<dbReference type="PANTHER" id="PTHR20855">
    <property type="entry name" value="ADIPOR/PROGESTIN RECEPTOR-RELATED"/>
    <property type="match status" value="1"/>
</dbReference>
<keyword evidence="10" id="KW-1185">Reference proteome</keyword>
<dbReference type="AlphaFoldDB" id="A0A841GTU6"/>
<sequence length="212" mass="22454">MDASNNPREELANAITHGVGALAGAVGALVLVVGAALHGDIWQVVSSAVFGASLVLLYTASTLYHAARDPRTKARLQILDHCAIYLLIAGSYTPFTLIALRGGWGWSLFGVAWALAVAGVIFKLFFTGRFPRLSTGIYIGMGWMAVVAAVPMLQSLSAATLGWLVAGGVTYTAGTVFYHNRRPYAHAIWHLFVLAGSTCHFIAVATQVLPPS</sequence>
<evidence type="ECO:0000256" key="1">
    <source>
        <dbReference type="ARBA" id="ARBA00004651"/>
    </source>
</evidence>
<evidence type="ECO:0000256" key="4">
    <source>
        <dbReference type="ARBA" id="ARBA00022692"/>
    </source>
</evidence>
<organism evidence="9 10">
    <name type="scientific">Longimicrobium terrae</name>
    <dbReference type="NCBI Taxonomy" id="1639882"/>
    <lineage>
        <taxon>Bacteria</taxon>
        <taxon>Pseudomonadati</taxon>
        <taxon>Gemmatimonadota</taxon>
        <taxon>Longimicrobiia</taxon>
        <taxon>Longimicrobiales</taxon>
        <taxon>Longimicrobiaceae</taxon>
        <taxon>Longimicrobium</taxon>
    </lineage>
</organism>
<dbReference type="EMBL" id="JACHIA010000003">
    <property type="protein sequence ID" value="MBB6070069.1"/>
    <property type="molecule type" value="Genomic_DNA"/>
</dbReference>
<feature type="transmembrane region" description="Helical" evidence="8">
    <location>
        <begin position="78"/>
        <end position="100"/>
    </location>
</feature>
<keyword evidence="4 8" id="KW-0812">Transmembrane</keyword>
<keyword evidence="7" id="KW-0862">Zinc</keyword>
<keyword evidence="3" id="KW-1003">Cell membrane</keyword>
<proteinExistence type="inferred from homology"/>
<dbReference type="InterPro" id="IPR004254">
    <property type="entry name" value="AdipoR/HlyIII-related"/>
</dbReference>
<dbReference type="PANTHER" id="PTHR20855:SF3">
    <property type="entry name" value="LD03007P"/>
    <property type="match status" value="1"/>
</dbReference>
<dbReference type="RefSeq" id="WP_170039805.1">
    <property type="nucleotide sequence ID" value="NZ_JABDTL010000002.1"/>
</dbReference>
<evidence type="ECO:0000256" key="2">
    <source>
        <dbReference type="ARBA" id="ARBA00008488"/>
    </source>
</evidence>
<keyword evidence="5 8" id="KW-1133">Transmembrane helix</keyword>
<feature type="transmembrane region" description="Helical" evidence="8">
    <location>
        <begin position="187"/>
        <end position="209"/>
    </location>
</feature>
<dbReference type="GO" id="GO:0140911">
    <property type="term" value="F:pore-forming activity"/>
    <property type="evidence" value="ECO:0007669"/>
    <property type="project" value="InterPro"/>
</dbReference>